<evidence type="ECO:0000256" key="1">
    <source>
        <dbReference type="SAM" id="MobiDB-lite"/>
    </source>
</evidence>
<name>A0A248VJ32_9BURK</name>
<evidence type="ECO:0008006" key="4">
    <source>
        <dbReference type="Google" id="ProtNLM"/>
    </source>
</evidence>
<organism evidence="2 3">
    <name type="scientific">Paraburkholderia aromaticivorans</name>
    <dbReference type="NCBI Taxonomy" id="2026199"/>
    <lineage>
        <taxon>Bacteria</taxon>
        <taxon>Pseudomonadati</taxon>
        <taxon>Pseudomonadota</taxon>
        <taxon>Betaproteobacteria</taxon>
        <taxon>Burkholderiales</taxon>
        <taxon>Burkholderiaceae</taxon>
        <taxon>Paraburkholderia</taxon>
    </lineage>
</organism>
<evidence type="ECO:0000313" key="3">
    <source>
        <dbReference type="Proteomes" id="UP000215158"/>
    </source>
</evidence>
<dbReference type="EMBL" id="CP022989">
    <property type="protein sequence ID" value="ASV99045.1"/>
    <property type="molecule type" value="Genomic_DNA"/>
</dbReference>
<sequence length="179" mass="19205">MTGTSVTPLDLYRATLSFALRLLSFSHQARQQACEFEMQRIRRDLAAACAIGNAASAARDWSALAVSLQTVLRDYMATTTNLWQQGLGSAVQLQTGSFEGLRDAFATWQAASTDPWPAYAPMNPVMLPWQEWLQRLGGAAARPVVRAARSEAGYEPHSANSSAPPTASGSAQDGGHHVG</sequence>
<dbReference type="KEGG" id="parb:CJU94_13325"/>
<accession>A0A248VJ32</accession>
<keyword evidence="3" id="KW-1185">Reference proteome</keyword>
<gene>
    <name evidence="2" type="ORF">CJU94_13325</name>
</gene>
<feature type="compositionally biased region" description="Polar residues" evidence="1">
    <location>
        <begin position="158"/>
        <end position="171"/>
    </location>
</feature>
<proteinExistence type="predicted"/>
<feature type="region of interest" description="Disordered" evidence="1">
    <location>
        <begin position="148"/>
        <end position="179"/>
    </location>
</feature>
<protein>
    <recommendedName>
        <fullName evidence="4">Phasin domain-containing protein</fullName>
    </recommendedName>
</protein>
<dbReference type="AlphaFoldDB" id="A0A248VJ32"/>
<evidence type="ECO:0000313" key="2">
    <source>
        <dbReference type="EMBL" id="ASV99045.1"/>
    </source>
</evidence>
<dbReference type="Proteomes" id="UP000215158">
    <property type="component" value="Chromosome 1"/>
</dbReference>
<reference evidence="2 3" key="1">
    <citation type="submission" date="2017-08" db="EMBL/GenBank/DDBJ databases">
        <title>Identification and genetic characteristics of simultaneous BTEX- and naphthalene-degrading Paraburkholderia sp. BN5 isolated from petroleum-contaminated soil.</title>
        <authorList>
            <person name="Lee Y."/>
            <person name="Jeon C.O."/>
        </authorList>
    </citation>
    <scope>NUCLEOTIDE SEQUENCE [LARGE SCALE GENOMIC DNA]</scope>
    <source>
        <strain evidence="2 3">BN5</strain>
    </source>
</reference>